<reference evidence="2 3" key="1">
    <citation type="journal article" date="2015" name="BMC Genomics">
        <title>Gene expression during zombie ant biting behavior reflects the complexity underlying fungal parasitic behavioral manipulation.</title>
        <authorList>
            <person name="de Bekker C."/>
            <person name="Ohm R.A."/>
            <person name="Loreto R.G."/>
            <person name="Sebastian A."/>
            <person name="Albert I."/>
            <person name="Merrow M."/>
            <person name="Brachmann A."/>
            <person name="Hughes D.P."/>
        </authorList>
    </citation>
    <scope>NUCLEOTIDE SEQUENCE [LARGE SCALE GENOMIC DNA]</scope>
    <source>
        <strain evidence="2 3">SC16a</strain>
    </source>
</reference>
<feature type="region of interest" description="Disordered" evidence="1">
    <location>
        <begin position="1"/>
        <end position="59"/>
    </location>
</feature>
<keyword evidence="3" id="KW-1185">Reference proteome</keyword>
<dbReference type="EMBL" id="LAZP02001579">
    <property type="protein sequence ID" value="PFH54936.1"/>
    <property type="molecule type" value="Genomic_DNA"/>
</dbReference>
<protein>
    <submittedName>
        <fullName evidence="2">Uncharacterized protein</fullName>
    </submittedName>
</protein>
<reference evidence="2 3" key="2">
    <citation type="journal article" date="2017" name="Sci. Rep.">
        <title>Ant-infecting Ophiocordyceps genomes reveal a high diversity of potential behavioral manipulation genes and a possible major role for enterotoxins.</title>
        <authorList>
            <person name="de Bekker C."/>
            <person name="Ohm R.A."/>
            <person name="Evans H.C."/>
            <person name="Brachmann A."/>
            <person name="Hughes D.P."/>
        </authorList>
    </citation>
    <scope>NUCLEOTIDE SEQUENCE [LARGE SCALE GENOMIC DNA]</scope>
    <source>
        <strain evidence="2 3">SC16a</strain>
    </source>
</reference>
<name>A0A2A9P230_OPHUN</name>
<evidence type="ECO:0000256" key="1">
    <source>
        <dbReference type="SAM" id="MobiDB-lite"/>
    </source>
</evidence>
<sequence>MAGGDENPFRRTPERTTAAGSSSRNAAAAATTAATTAATPATPRRTVHKGKTVRTEPCSACVGPSASARACWPCARAGSKCVPLGEDALPAAQALQELTIANSDAAKDNDAHWVELSRAALEARRRAK</sequence>
<accession>A0A2A9P230</accession>
<gene>
    <name evidence="2" type="ORF">XA68_11590</name>
</gene>
<comment type="caution">
    <text evidence="2">The sequence shown here is derived from an EMBL/GenBank/DDBJ whole genome shotgun (WGS) entry which is preliminary data.</text>
</comment>
<dbReference type="Proteomes" id="UP000037136">
    <property type="component" value="Unassembled WGS sequence"/>
</dbReference>
<organism evidence="2 3">
    <name type="scientific">Ophiocordyceps unilateralis</name>
    <name type="common">Zombie-ant fungus</name>
    <name type="synonym">Torrubia unilateralis</name>
    <dbReference type="NCBI Taxonomy" id="268505"/>
    <lineage>
        <taxon>Eukaryota</taxon>
        <taxon>Fungi</taxon>
        <taxon>Dikarya</taxon>
        <taxon>Ascomycota</taxon>
        <taxon>Pezizomycotina</taxon>
        <taxon>Sordariomycetes</taxon>
        <taxon>Hypocreomycetidae</taxon>
        <taxon>Hypocreales</taxon>
        <taxon>Ophiocordycipitaceae</taxon>
        <taxon>Ophiocordyceps</taxon>
    </lineage>
</organism>
<evidence type="ECO:0000313" key="2">
    <source>
        <dbReference type="EMBL" id="PFH54936.1"/>
    </source>
</evidence>
<evidence type="ECO:0000313" key="3">
    <source>
        <dbReference type="Proteomes" id="UP000037136"/>
    </source>
</evidence>
<proteinExistence type="predicted"/>
<feature type="compositionally biased region" description="Low complexity" evidence="1">
    <location>
        <begin position="15"/>
        <end position="44"/>
    </location>
</feature>
<dbReference type="AlphaFoldDB" id="A0A2A9P230"/>